<dbReference type="SUPFAM" id="SSF88659">
    <property type="entry name" value="Sigma3 and sigma4 domains of RNA polymerase sigma factors"/>
    <property type="match status" value="1"/>
</dbReference>
<keyword evidence="2" id="KW-0805">Transcription regulation</keyword>
<keyword evidence="6" id="KW-0175">Coiled coil</keyword>
<evidence type="ECO:0000256" key="6">
    <source>
        <dbReference type="SAM" id="Coils"/>
    </source>
</evidence>
<feature type="region of interest" description="Disordered" evidence="7">
    <location>
        <begin position="34"/>
        <end position="65"/>
    </location>
</feature>
<reference evidence="9 10" key="1">
    <citation type="submission" date="2019-05" db="EMBL/GenBank/DDBJ databases">
        <title>Draft genome sequence of Actinomadura sp. 14C53.</title>
        <authorList>
            <person name="Saricaoglu S."/>
            <person name="Isik K."/>
        </authorList>
    </citation>
    <scope>NUCLEOTIDE SEQUENCE [LARGE SCALE GENOMIC DNA]</scope>
    <source>
        <strain evidence="9 10">14C53</strain>
    </source>
</reference>
<dbReference type="EMBL" id="VCKW01000111">
    <property type="protein sequence ID" value="TMQ96184.1"/>
    <property type="molecule type" value="Genomic_DNA"/>
</dbReference>
<dbReference type="InterPro" id="IPR013325">
    <property type="entry name" value="RNA_pol_sigma_r2"/>
</dbReference>
<dbReference type="NCBIfam" id="TIGR02937">
    <property type="entry name" value="sigma70-ECF"/>
    <property type="match status" value="1"/>
</dbReference>
<dbReference type="InterPro" id="IPR013249">
    <property type="entry name" value="RNA_pol_sigma70_r4_t2"/>
</dbReference>
<dbReference type="Pfam" id="PF08281">
    <property type="entry name" value="Sigma70_r4_2"/>
    <property type="match status" value="1"/>
</dbReference>
<keyword evidence="10" id="KW-1185">Reference proteome</keyword>
<comment type="caution">
    <text evidence="9">The sequence shown here is derived from an EMBL/GenBank/DDBJ whole genome shotgun (WGS) entry which is preliminary data.</text>
</comment>
<dbReference type="InterPro" id="IPR039425">
    <property type="entry name" value="RNA_pol_sigma-70-like"/>
</dbReference>
<dbReference type="PANTHER" id="PTHR43133">
    <property type="entry name" value="RNA POLYMERASE ECF-TYPE SIGMA FACTO"/>
    <property type="match status" value="1"/>
</dbReference>
<dbReference type="GO" id="GO:0016987">
    <property type="term" value="F:sigma factor activity"/>
    <property type="evidence" value="ECO:0007669"/>
    <property type="project" value="UniProtKB-KW"/>
</dbReference>
<dbReference type="Proteomes" id="UP000309174">
    <property type="component" value="Unassembled WGS sequence"/>
</dbReference>
<dbReference type="Gene3D" id="1.10.10.10">
    <property type="entry name" value="Winged helix-like DNA-binding domain superfamily/Winged helix DNA-binding domain"/>
    <property type="match status" value="1"/>
</dbReference>
<comment type="similarity">
    <text evidence="1">Belongs to the sigma-70 factor family. ECF subfamily.</text>
</comment>
<dbReference type="GO" id="GO:0003677">
    <property type="term" value="F:DNA binding"/>
    <property type="evidence" value="ECO:0007669"/>
    <property type="project" value="UniProtKB-KW"/>
</dbReference>
<dbReference type="InterPro" id="IPR013324">
    <property type="entry name" value="RNA_pol_sigma_r3/r4-like"/>
</dbReference>
<evidence type="ECO:0000259" key="8">
    <source>
        <dbReference type="Pfam" id="PF08281"/>
    </source>
</evidence>
<feature type="coiled-coil region" evidence="6">
    <location>
        <begin position="198"/>
        <end position="232"/>
    </location>
</feature>
<dbReference type="InterPro" id="IPR036388">
    <property type="entry name" value="WH-like_DNA-bd_sf"/>
</dbReference>
<feature type="domain" description="RNA polymerase sigma factor 70 region 4 type 2" evidence="8">
    <location>
        <begin position="167"/>
        <end position="219"/>
    </location>
</feature>
<evidence type="ECO:0000256" key="5">
    <source>
        <dbReference type="ARBA" id="ARBA00023163"/>
    </source>
</evidence>
<gene>
    <name evidence="9" type="ORF">ETD83_21695</name>
</gene>
<evidence type="ECO:0000256" key="7">
    <source>
        <dbReference type="SAM" id="MobiDB-lite"/>
    </source>
</evidence>
<keyword evidence="3" id="KW-0731">Sigma factor</keyword>
<evidence type="ECO:0000256" key="3">
    <source>
        <dbReference type="ARBA" id="ARBA00023082"/>
    </source>
</evidence>
<organism evidence="9 10">
    <name type="scientific">Actinomadura soli</name>
    <dbReference type="NCBI Taxonomy" id="2508997"/>
    <lineage>
        <taxon>Bacteria</taxon>
        <taxon>Bacillati</taxon>
        <taxon>Actinomycetota</taxon>
        <taxon>Actinomycetes</taxon>
        <taxon>Streptosporangiales</taxon>
        <taxon>Thermomonosporaceae</taxon>
        <taxon>Actinomadura</taxon>
    </lineage>
</organism>
<keyword evidence="5" id="KW-0804">Transcription</keyword>
<sequence length="251" mass="27914">MGLCLLGPVGPLIRECQNGHKKLRAPTSHSGVFADLHSGGGDHGDDGSALVGQSETDRAAVPAQRAPAPAGFAQFYRDHYRSLIALAMALGATWEEAEDAVGKTMLEVLRRWVEIRFPLAYASRAVKSNFIKQRQHQREEVPRAIKGGHERPEAQPDALMCEWEDNQWVEQIVGTLPPAQRDVARLILINGMSTAEAADELEKSQDAVRQNLRLAKARLRKLLKDQQRLELEMERRVQTSTGPDGRKLDDQ</sequence>
<protein>
    <submittedName>
        <fullName evidence="9">Sigma-70 family RNA polymerase sigma factor</fullName>
    </submittedName>
</protein>
<dbReference type="GO" id="GO:0006352">
    <property type="term" value="P:DNA-templated transcription initiation"/>
    <property type="evidence" value="ECO:0007669"/>
    <property type="project" value="InterPro"/>
</dbReference>
<keyword evidence="4" id="KW-0238">DNA-binding</keyword>
<dbReference type="AlphaFoldDB" id="A0A5C4JB71"/>
<dbReference type="Gene3D" id="1.10.1740.10">
    <property type="match status" value="1"/>
</dbReference>
<dbReference type="SUPFAM" id="SSF88946">
    <property type="entry name" value="Sigma2 domain of RNA polymerase sigma factors"/>
    <property type="match status" value="1"/>
</dbReference>
<name>A0A5C4JB71_9ACTN</name>
<dbReference type="OrthoDB" id="3608473at2"/>
<evidence type="ECO:0000256" key="2">
    <source>
        <dbReference type="ARBA" id="ARBA00023015"/>
    </source>
</evidence>
<proteinExistence type="inferred from homology"/>
<evidence type="ECO:0000256" key="4">
    <source>
        <dbReference type="ARBA" id="ARBA00023125"/>
    </source>
</evidence>
<evidence type="ECO:0000313" key="9">
    <source>
        <dbReference type="EMBL" id="TMQ96184.1"/>
    </source>
</evidence>
<evidence type="ECO:0000313" key="10">
    <source>
        <dbReference type="Proteomes" id="UP000309174"/>
    </source>
</evidence>
<accession>A0A5C4JB71</accession>
<dbReference type="PANTHER" id="PTHR43133:SF8">
    <property type="entry name" value="RNA POLYMERASE SIGMA FACTOR HI_1459-RELATED"/>
    <property type="match status" value="1"/>
</dbReference>
<dbReference type="InterPro" id="IPR014284">
    <property type="entry name" value="RNA_pol_sigma-70_dom"/>
</dbReference>
<evidence type="ECO:0000256" key="1">
    <source>
        <dbReference type="ARBA" id="ARBA00010641"/>
    </source>
</evidence>